<sequence length="376" mass="39812">MSIDVTIEGDPSGVFELATWLDNKVSVPSNDLQQRLKKTSAESIEFWKGRSGEGFRDSTDAIAAAADPVDVYAADAATVFRAYARRIERGRLTFADYLDEAATARLLVNGNLIDMPEAPKTYISAPGAPNPYAVGPNGECVDVMTGEEYAEAGRVFQRIGEKVEAWWIDLEDWIIDHMVPLIARATDFDALSAAFETLKKGNEAIRGFPVALSGAVWAENLTVFEQRLKEAQVARDSLAERRRSGNRAVRIPAQGTDAARLRAEADALAKQVRFMKTGKLFLGAGGGAIEVVAASIEIANGGSWTSASIGAVGSIGGGALVGVFFASVGLGPGVVLSAIVLGGWGIGEGLKAGWAALVPLDVREAIDAGDFDYVFG</sequence>
<keyword evidence="3" id="KW-1185">Reference proteome</keyword>
<evidence type="ECO:0000256" key="1">
    <source>
        <dbReference type="SAM" id="Phobius"/>
    </source>
</evidence>
<comment type="caution">
    <text evidence="2">The sequence shown here is derived from an EMBL/GenBank/DDBJ whole genome shotgun (WGS) entry which is preliminary data.</text>
</comment>
<reference evidence="3" key="1">
    <citation type="journal article" date="2019" name="Int. J. Syst. Evol. Microbiol.">
        <title>The Global Catalogue of Microorganisms (GCM) 10K type strain sequencing project: providing services to taxonomists for standard genome sequencing and annotation.</title>
        <authorList>
            <consortium name="The Broad Institute Genomics Platform"/>
            <consortium name="The Broad Institute Genome Sequencing Center for Infectious Disease"/>
            <person name="Wu L."/>
            <person name="Ma J."/>
        </authorList>
    </citation>
    <scope>NUCLEOTIDE SEQUENCE [LARGE SCALE GENOMIC DNA]</scope>
    <source>
        <strain evidence="3">CCUG 50213</strain>
    </source>
</reference>
<keyword evidence="1" id="KW-1133">Transmembrane helix</keyword>
<evidence type="ECO:0008006" key="4">
    <source>
        <dbReference type="Google" id="ProtNLM"/>
    </source>
</evidence>
<keyword evidence="1" id="KW-0812">Transmembrane</keyword>
<name>A0ABW3TQK8_9MICO</name>
<feature type="transmembrane region" description="Helical" evidence="1">
    <location>
        <begin position="319"/>
        <end position="341"/>
    </location>
</feature>
<dbReference type="EMBL" id="JBHTLY010000006">
    <property type="protein sequence ID" value="MFD1202925.1"/>
    <property type="molecule type" value="Genomic_DNA"/>
</dbReference>
<dbReference type="Proteomes" id="UP001597181">
    <property type="component" value="Unassembled WGS sequence"/>
</dbReference>
<proteinExistence type="predicted"/>
<gene>
    <name evidence="2" type="ORF">ACFQ3U_13565</name>
</gene>
<organism evidence="2 3">
    <name type="scientific">Leucobacter albus</name>
    <dbReference type="NCBI Taxonomy" id="272210"/>
    <lineage>
        <taxon>Bacteria</taxon>
        <taxon>Bacillati</taxon>
        <taxon>Actinomycetota</taxon>
        <taxon>Actinomycetes</taxon>
        <taxon>Micrococcales</taxon>
        <taxon>Microbacteriaceae</taxon>
        <taxon>Leucobacter</taxon>
    </lineage>
</organism>
<feature type="transmembrane region" description="Helical" evidence="1">
    <location>
        <begin position="280"/>
        <end position="299"/>
    </location>
</feature>
<evidence type="ECO:0000313" key="2">
    <source>
        <dbReference type="EMBL" id="MFD1202925.1"/>
    </source>
</evidence>
<protein>
    <recommendedName>
        <fullName evidence="4">WXG100 family type VII secretion target</fullName>
    </recommendedName>
</protein>
<accession>A0ABW3TQK8</accession>
<dbReference type="RefSeq" id="WP_343962362.1">
    <property type="nucleotide sequence ID" value="NZ_BAAAKZ010000017.1"/>
</dbReference>
<evidence type="ECO:0000313" key="3">
    <source>
        <dbReference type="Proteomes" id="UP001597181"/>
    </source>
</evidence>
<keyword evidence="1" id="KW-0472">Membrane</keyword>